<proteinExistence type="predicted"/>
<evidence type="ECO:0000313" key="1">
    <source>
        <dbReference type="EMBL" id="QHT86224.1"/>
    </source>
</evidence>
<dbReference type="AlphaFoldDB" id="A0A6C0I046"/>
<reference evidence="1" key="1">
    <citation type="journal article" date="2020" name="Nature">
        <title>Giant virus diversity and host interactions through global metagenomics.</title>
        <authorList>
            <person name="Schulz F."/>
            <person name="Roux S."/>
            <person name="Paez-Espino D."/>
            <person name="Jungbluth S."/>
            <person name="Walsh D.A."/>
            <person name="Denef V.J."/>
            <person name="McMahon K.D."/>
            <person name="Konstantinidis K.T."/>
            <person name="Eloe-Fadrosh E.A."/>
            <person name="Kyrpides N.C."/>
            <person name="Woyke T."/>
        </authorList>
    </citation>
    <scope>NUCLEOTIDE SEQUENCE</scope>
    <source>
        <strain evidence="1">GVMAG-M-3300023184-186</strain>
    </source>
</reference>
<sequence>MTTKLNPLLKIWKDCLNICIDGIFKFNAEANIETLGTSYDNYISELKEIKTILNKNAEKLVDTTILDILDLYENIHNFLKKNIYLYLNDKIINYLKSQKLRSFSYSNNIENTSLHVNMYILKSDNIYIEIQELIFSEFITLGSDIVFKDIINRGSLSLRIYLNNIIKKNMNLSRRQKYILLNITNTDNNNIIAETVVDTIAETVVDTIAETVAETVARRPLKKVAINNIQLIHYPIKPIYDSNPELNITSEINSLKISIPNATHFTKYDIDPLINKKYKDLGNIISPLSEKLVNRLKTIVNIQLDTFVATPKDLPNATTIVTEAALYNISNGYKLSPAVIHLPWQKFTEKGNTSFKYYPFGGINLYNKKINDTIEPIILNNIKSDQLLLNKLKDKFMAAVKNETFQPVMYSAELLSVELIKQFKIRFSELIEFFEKNKIELTYILFFNFIFGNEYSNNIFIAKALSIIHVNEYNKFILSAQIENPSLNIKKLEKELIINQKLTLDANGLDLWNYIKNLFIKSDIFERDKLLSIDEKYSNIKFLFKTIINKAVEEKNTLECIPNSIKIYSIIHSF</sequence>
<organism evidence="1">
    <name type="scientific">viral metagenome</name>
    <dbReference type="NCBI Taxonomy" id="1070528"/>
    <lineage>
        <taxon>unclassified sequences</taxon>
        <taxon>metagenomes</taxon>
        <taxon>organismal metagenomes</taxon>
    </lineage>
</organism>
<name>A0A6C0I046_9ZZZZ</name>
<dbReference type="EMBL" id="MN740065">
    <property type="protein sequence ID" value="QHT86224.1"/>
    <property type="molecule type" value="Genomic_DNA"/>
</dbReference>
<protein>
    <submittedName>
        <fullName evidence="1">Uncharacterized protein</fullName>
    </submittedName>
</protein>
<accession>A0A6C0I046</accession>